<feature type="region of interest" description="Disordered" evidence="1">
    <location>
        <begin position="1"/>
        <end position="25"/>
    </location>
</feature>
<keyword evidence="4" id="KW-1185">Reference proteome</keyword>
<protein>
    <submittedName>
        <fullName evidence="3">Uncharacterized protein</fullName>
    </submittedName>
</protein>
<evidence type="ECO:0000313" key="4">
    <source>
        <dbReference type="Proteomes" id="UP001501326"/>
    </source>
</evidence>
<evidence type="ECO:0000256" key="1">
    <source>
        <dbReference type="SAM" id="MobiDB-lite"/>
    </source>
</evidence>
<feature type="compositionally biased region" description="Low complexity" evidence="1">
    <location>
        <begin position="1"/>
        <end position="13"/>
    </location>
</feature>
<sequence>MSAAETTHATSAAPPRGGTRSGASVSRALGLSPSQLGLRAALVAASVALVALTLVAAPHGLVVGAVVLVVLSGWAALRPESAGSGLLVAGLALHWVGTVPVPATTGAWLRLLGAALLLLVVHLTAALAASLPPAAPVPAASLRRWSRRAATVAVGTVPLWALALGADRARAAGDITLSYAAIGTSAVLALAIWLLSRDARR</sequence>
<feature type="transmembrane region" description="Helical" evidence="2">
    <location>
        <begin position="84"/>
        <end position="101"/>
    </location>
</feature>
<evidence type="ECO:0000256" key="2">
    <source>
        <dbReference type="SAM" id="Phobius"/>
    </source>
</evidence>
<keyword evidence="2" id="KW-0812">Transmembrane</keyword>
<gene>
    <name evidence="3" type="ORF">GCM10009867_30270</name>
</gene>
<reference evidence="3 4" key="1">
    <citation type="journal article" date="2019" name="Int. J. Syst. Evol. Microbiol.">
        <title>The Global Catalogue of Microorganisms (GCM) 10K type strain sequencing project: providing services to taxonomists for standard genome sequencing and annotation.</title>
        <authorList>
            <consortium name="The Broad Institute Genomics Platform"/>
            <consortium name="The Broad Institute Genome Sequencing Center for Infectious Disease"/>
            <person name="Wu L."/>
            <person name="Ma J."/>
        </authorList>
    </citation>
    <scope>NUCLEOTIDE SEQUENCE [LARGE SCALE GENOMIC DNA]</scope>
    <source>
        <strain evidence="3 4">JCM 16378</strain>
    </source>
</reference>
<feature type="transmembrane region" description="Helical" evidence="2">
    <location>
        <begin position="107"/>
        <end position="128"/>
    </location>
</feature>
<dbReference type="RefSeq" id="WP_344194943.1">
    <property type="nucleotide sequence ID" value="NZ_BAAARN010000004.1"/>
</dbReference>
<comment type="caution">
    <text evidence="3">The sequence shown here is derived from an EMBL/GenBank/DDBJ whole genome shotgun (WGS) entry which is preliminary data.</text>
</comment>
<organism evidence="3 4">
    <name type="scientific">Pedococcus aerophilus</name>
    <dbReference type="NCBI Taxonomy" id="436356"/>
    <lineage>
        <taxon>Bacteria</taxon>
        <taxon>Bacillati</taxon>
        <taxon>Actinomycetota</taxon>
        <taxon>Actinomycetes</taxon>
        <taxon>Micrococcales</taxon>
        <taxon>Intrasporangiaceae</taxon>
        <taxon>Pedococcus</taxon>
    </lineage>
</organism>
<evidence type="ECO:0000313" key="3">
    <source>
        <dbReference type="EMBL" id="GAA2738545.1"/>
    </source>
</evidence>
<accession>A0ABN3UVM8</accession>
<dbReference type="Proteomes" id="UP001501326">
    <property type="component" value="Unassembled WGS sequence"/>
</dbReference>
<dbReference type="EMBL" id="BAAARN010000004">
    <property type="protein sequence ID" value="GAA2738545.1"/>
    <property type="molecule type" value="Genomic_DNA"/>
</dbReference>
<feature type="transmembrane region" description="Helical" evidence="2">
    <location>
        <begin position="178"/>
        <end position="196"/>
    </location>
</feature>
<proteinExistence type="predicted"/>
<keyword evidence="2" id="KW-0472">Membrane</keyword>
<name>A0ABN3UVM8_9MICO</name>
<keyword evidence="2" id="KW-1133">Transmembrane helix</keyword>